<dbReference type="InterPro" id="IPR016032">
    <property type="entry name" value="Sig_transdc_resp-reg_C-effctor"/>
</dbReference>
<dbReference type="Gene3D" id="1.10.10.10">
    <property type="entry name" value="Winged helix-like DNA-binding domain superfamily/Winged helix DNA-binding domain"/>
    <property type="match status" value="1"/>
</dbReference>
<dbReference type="GO" id="GO:0003677">
    <property type="term" value="F:DNA binding"/>
    <property type="evidence" value="ECO:0007669"/>
    <property type="project" value="UniProtKB-KW"/>
</dbReference>
<dbReference type="InterPro" id="IPR000792">
    <property type="entry name" value="Tscrpt_reg_LuxR_C"/>
</dbReference>
<evidence type="ECO:0000256" key="1">
    <source>
        <dbReference type="ARBA" id="ARBA00023015"/>
    </source>
</evidence>
<dbReference type="InterPro" id="IPR036388">
    <property type="entry name" value="WH-like_DNA-bd_sf"/>
</dbReference>
<evidence type="ECO:0000259" key="4">
    <source>
        <dbReference type="PROSITE" id="PS50043"/>
    </source>
</evidence>
<dbReference type="PANTHER" id="PTHR44688:SF16">
    <property type="entry name" value="DNA-BINDING TRANSCRIPTIONAL ACTIVATOR DEVR_DOSR"/>
    <property type="match status" value="1"/>
</dbReference>
<dbReference type="AlphaFoldDB" id="A0A084SG40"/>
<dbReference type="SMART" id="SM00421">
    <property type="entry name" value="HTH_LUXR"/>
    <property type="match status" value="1"/>
</dbReference>
<evidence type="ECO:0000313" key="6">
    <source>
        <dbReference type="Proteomes" id="UP000028547"/>
    </source>
</evidence>
<dbReference type="GO" id="GO:0006355">
    <property type="term" value="P:regulation of DNA-templated transcription"/>
    <property type="evidence" value="ECO:0007669"/>
    <property type="project" value="InterPro"/>
</dbReference>
<comment type="caution">
    <text evidence="5">The sequence shown here is derived from an EMBL/GenBank/DDBJ whole genome shotgun (WGS) entry which is preliminary data.</text>
</comment>
<gene>
    <name evidence="5" type="ORF">Q664_47965</name>
</gene>
<dbReference type="SUPFAM" id="SSF46894">
    <property type="entry name" value="C-terminal effector domain of the bipartite response regulators"/>
    <property type="match status" value="1"/>
</dbReference>
<evidence type="ECO:0000256" key="2">
    <source>
        <dbReference type="ARBA" id="ARBA00023125"/>
    </source>
</evidence>
<accession>A0A084SG40</accession>
<dbReference type="PROSITE" id="PS00622">
    <property type="entry name" value="HTH_LUXR_1"/>
    <property type="match status" value="1"/>
</dbReference>
<reference evidence="5 6" key="1">
    <citation type="submission" date="2014-07" db="EMBL/GenBank/DDBJ databases">
        <title>Draft Genome Sequence of Gephyronic Acid Producer, Cystobacter violaceus Strain Cb vi76.</title>
        <authorList>
            <person name="Stevens D.C."/>
            <person name="Young J."/>
            <person name="Carmichael R."/>
            <person name="Tan J."/>
            <person name="Taylor R.E."/>
        </authorList>
    </citation>
    <scope>NUCLEOTIDE SEQUENCE [LARGE SCALE GENOMIC DNA]</scope>
    <source>
        <strain evidence="5 6">Cb vi76</strain>
    </source>
</reference>
<protein>
    <recommendedName>
        <fullName evidence="4">HTH luxR-type domain-containing protein</fullName>
    </recommendedName>
</protein>
<keyword evidence="1" id="KW-0805">Transcription regulation</keyword>
<keyword evidence="3" id="KW-0804">Transcription</keyword>
<dbReference type="PANTHER" id="PTHR44688">
    <property type="entry name" value="DNA-BINDING TRANSCRIPTIONAL ACTIVATOR DEVR_DOSR"/>
    <property type="match status" value="1"/>
</dbReference>
<sequence>MEPLDSQDQRLLEDLRARLDLVEPGVDVLPALVEALREALRAERSLAYGVDIGPERYQLSFLNYSGFSLEPRVAHASLDGFVGTRRDPWGYFNPANPQPSQRNRELQFHAPGMEETAPPAPPRDDRFTLWKTLGVPMEEQARLQAQVRASMGGVLQEYGLERMMFLRVLVCEGPALLGWVGAMRSEPFSSRELRLLRELIPSMQRRLALDARLREGGMLHAALEAALEALGQAAYVVTSTGRVAFANSLGRARLEQDSGRVAEALKRHLKGEPIGTELTFSPLRLTGAPAHYLAIIQNEPQQALARVHTLSSGWGLTAREMEVLGRLVRGESNKAIALHLGCAERTVEVHVTRILAKAQVESRSALIAKCFLAS</sequence>
<dbReference type="Pfam" id="PF00196">
    <property type="entry name" value="GerE"/>
    <property type="match status" value="1"/>
</dbReference>
<proteinExistence type="predicted"/>
<dbReference type="PROSITE" id="PS50043">
    <property type="entry name" value="HTH_LUXR_2"/>
    <property type="match status" value="1"/>
</dbReference>
<name>A0A084SG40_9BACT</name>
<dbReference type="CDD" id="cd06170">
    <property type="entry name" value="LuxR_C_like"/>
    <property type="match status" value="1"/>
</dbReference>
<keyword evidence="2" id="KW-0238">DNA-binding</keyword>
<organism evidence="5 6">
    <name type="scientific">Archangium violaceum Cb vi76</name>
    <dbReference type="NCBI Taxonomy" id="1406225"/>
    <lineage>
        <taxon>Bacteria</taxon>
        <taxon>Pseudomonadati</taxon>
        <taxon>Myxococcota</taxon>
        <taxon>Myxococcia</taxon>
        <taxon>Myxococcales</taxon>
        <taxon>Cystobacterineae</taxon>
        <taxon>Archangiaceae</taxon>
        <taxon>Archangium</taxon>
    </lineage>
</organism>
<feature type="domain" description="HTH luxR-type" evidence="4">
    <location>
        <begin position="309"/>
        <end position="374"/>
    </location>
</feature>
<dbReference type="EMBL" id="JPMI01000378">
    <property type="protein sequence ID" value="KFA87425.1"/>
    <property type="molecule type" value="Genomic_DNA"/>
</dbReference>
<dbReference type="PRINTS" id="PR00038">
    <property type="entry name" value="HTHLUXR"/>
</dbReference>
<dbReference type="Proteomes" id="UP000028547">
    <property type="component" value="Unassembled WGS sequence"/>
</dbReference>
<dbReference type="RefSeq" id="WP_043412388.1">
    <property type="nucleotide sequence ID" value="NZ_JPMI01000378.1"/>
</dbReference>
<evidence type="ECO:0000256" key="3">
    <source>
        <dbReference type="ARBA" id="ARBA00023163"/>
    </source>
</evidence>
<evidence type="ECO:0000313" key="5">
    <source>
        <dbReference type="EMBL" id="KFA87425.1"/>
    </source>
</evidence>